<evidence type="ECO:0000256" key="3">
    <source>
        <dbReference type="ARBA" id="ARBA00022679"/>
    </source>
</evidence>
<dbReference type="PANTHER" id="PTHR12755">
    <property type="entry name" value="CLEAVAGE/POLYADENYLATION FACTOR IA SUBUNIT CLP1P"/>
    <property type="match status" value="1"/>
</dbReference>
<proteinExistence type="predicted"/>
<dbReference type="Gene3D" id="3.40.50.300">
    <property type="entry name" value="P-loop containing nucleotide triphosphate hydrolases"/>
    <property type="match status" value="1"/>
</dbReference>
<dbReference type="Pfam" id="PF16575">
    <property type="entry name" value="CLP1_P"/>
    <property type="match status" value="1"/>
</dbReference>
<evidence type="ECO:0000256" key="2">
    <source>
        <dbReference type="ARBA" id="ARBA00012157"/>
    </source>
</evidence>
<sequence>MPECIELQSGWGLWVSGPARVLVEGGSVYASGYTVEAGGEALVRGTRGFTFYVREDSRLCVHLGAGGAYRVVQEGFSVVEAWSRLVEDLRGRGARRIVVAGPVESGKSTLTAWLRNGLELCVVEADVGQNELGLPGMVAYAPWTGRALVLQDVEPAGGFFVGHVSAEKAGFLVVSAAVRAARACGGGFVVDTDGYVRGRGALYKAALAETVEADAVVVLGEGGESGELSRLLAARGLEVVRAPSPGLLRERSRVDRRSFRQRLYAALFSRSRSLVLDASLVGNVCPYTVAGDAVAYSCGSTVFVESQRRPEAGVWLRPGWARGLLAGLHLSSGVDEPALVEQFSPQRGRLVVRVREGAALEPGSVRGVTLGWIRLGDNFVEEEHLDPGVYPEAAAKTRRRRR</sequence>
<name>A0ABN6ZKX3_9CREN</name>
<evidence type="ECO:0000313" key="12">
    <source>
        <dbReference type="Proteomes" id="UP001341135"/>
    </source>
</evidence>
<reference evidence="11 12" key="1">
    <citation type="submission" date="2023-09" db="EMBL/GenBank/DDBJ databases">
        <title>Pyrofollis japonicus gen. nov. sp. nov., a novel member of the family Pyrodictiaceae isolated from the Iheya North hydrothermal field.</title>
        <authorList>
            <person name="Miyazaki U."/>
            <person name="Sanari M."/>
            <person name="Tame A."/>
            <person name="Kitajima M."/>
            <person name="Okamoto A."/>
            <person name="Sawayama S."/>
            <person name="Miyazaki J."/>
            <person name="Takai K."/>
            <person name="Nakagawa S."/>
        </authorList>
    </citation>
    <scope>NUCLEOTIDE SEQUENCE [LARGE SCALE GENOMIC DNA]</scope>
    <source>
        <strain evidence="11 12">AV2</strain>
    </source>
</reference>
<gene>
    <name evidence="11" type="ORF">PABY_04410</name>
</gene>
<dbReference type="InterPro" id="IPR032319">
    <property type="entry name" value="CLP1_P"/>
</dbReference>
<dbReference type="PANTHER" id="PTHR12755:SF3">
    <property type="entry name" value="POLYNUCLEOTIDE 5'-HYDROXYL-KINASE NOL9"/>
    <property type="match status" value="1"/>
</dbReference>
<accession>A0ABN6ZKX3</accession>
<feature type="domain" description="Clp1 P-loop" evidence="10">
    <location>
        <begin position="101"/>
        <end position="269"/>
    </location>
</feature>
<evidence type="ECO:0000256" key="1">
    <source>
        <dbReference type="ARBA" id="ARBA00001968"/>
    </source>
</evidence>
<evidence type="ECO:0000256" key="6">
    <source>
        <dbReference type="ARBA" id="ARBA00022840"/>
    </source>
</evidence>
<evidence type="ECO:0000313" key="11">
    <source>
        <dbReference type="EMBL" id="BES80874.1"/>
    </source>
</evidence>
<comment type="cofactor">
    <cofactor evidence="1">
        <name>a divalent metal cation</name>
        <dbReference type="ChEBI" id="CHEBI:60240"/>
    </cofactor>
</comment>
<keyword evidence="6" id="KW-0067">ATP-binding</keyword>
<comment type="catalytic activity">
    <reaction evidence="8">
        <text>a 5'-end dephospho-ribonucleoside-RNA + ATP = a 5'-end 5'-phospho-ribonucleoside-RNA + ADP + H(+)</text>
        <dbReference type="Rhea" id="RHEA:54580"/>
        <dbReference type="Rhea" id="RHEA-COMP:13936"/>
        <dbReference type="Rhea" id="RHEA-COMP:15179"/>
        <dbReference type="ChEBI" id="CHEBI:15378"/>
        <dbReference type="ChEBI" id="CHEBI:30616"/>
        <dbReference type="ChEBI" id="CHEBI:138282"/>
        <dbReference type="ChEBI" id="CHEBI:138284"/>
        <dbReference type="ChEBI" id="CHEBI:456216"/>
        <dbReference type="EC" id="2.7.1.78"/>
    </reaction>
</comment>
<keyword evidence="12" id="KW-1185">Reference proteome</keyword>
<protein>
    <recommendedName>
        <fullName evidence="2">polynucleotide 5'-hydroxyl-kinase</fullName>
        <ecNumber evidence="2">2.7.1.78</ecNumber>
    </recommendedName>
</protein>
<dbReference type="GeneID" id="89288475"/>
<dbReference type="SUPFAM" id="SSF52540">
    <property type="entry name" value="P-loop containing nucleoside triphosphate hydrolases"/>
    <property type="match status" value="1"/>
</dbReference>
<evidence type="ECO:0000256" key="4">
    <source>
        <dbReference type="ARBA" id="ARBA00022741"/>
    </source>
</evidence>
<comment type="function">
    <text evidence="7">Polynucleotide kinase that can phosphorylate the 5'-hydroxyl groups of both single-stranded RNA (ssRNA) and single-stranded DNA (ssDNA). Exhibits a strong preference for ssRNA.</text>
</comment>
<dbReference type="InterPro" id="IPR045116">
    <property type="entry name" value="Clp1/Grc3"/>
</dbReference>
<evidence type="ECO:0000256" key="5">
    <source>
        <dbReference type="ARBA" id="ARBA00022777"/>
    </source>
</evidence>
<dbReference type="EC" id="2.7.1.78" evidence="2"/>
<dbReference type="EMBL" id="AP028907">
    <property type="protein sequence ID" value="BES80874.1"/>
    <property type="molecule type" value="Genomic_DNA"/>
</dbReference>
<dbReference type="RefSeq" id="WP_338251484.1">
    <property type="nucleotide sequence ID" value="NZ_AP028907.1"/>
</dbReference>
<dbReference type="Proteomes" id="UP001341135">
    <property type="component" value="Chromosome"/>
</dbReference>
<dbReference type="InterPro" id="IPR027417">
    <property type="entry name" value="P-loop_NTPase"/>
</dbReference>
<evidence type="ECO:0000256" key="7">
    <source>
        <dbReference type="ARBA" id="ARBA00024737"/>
    </source>
</evidence>
<evidence type="ECO:0000256" key="8">
    <source>
        <dbReference type="ARBA" id="ARBA00044641"/>
    </source>
</evidence>
<evidence type="ECO:0000256" key="9">
    <source>
        <dbReference type="ARBA" id="ARBA00044673"/>
    </source>
</evidence>
<keyword evidence="4" id="KW-0547">Nucleotide-binding</keyword>
<comment type="catalytic activity">
    <reaction evidence="9">
        <text>a 5'-end dephospho-2'-deoxyribonucleoside-DNA + ATP = a 5'-end 5'-phospho-2'-deoxyribonucleoside-DNA + ADP + H(+)</text>
        <dbReference type="Rhea" id="RHEA:15669"/>
        <dbReference type="Rhea" id="RHEA-COMP:13180"/>
        <dbReference type="Rhea" id="RHEA-COMP:13184"/>
        <dbReference type="ChEBI" id="CHEBI:15378"/>
        <dbReference type="ChEBI" id="CHEBI:30616"/>
        <dbReference type="ChEBI" id="CHEBI:136412"/>
        <dbReference type="ChEBI" id="CHEBI:136416"/>
        <dbReference type="ChEBI" id="CHEBI:456216"/>
        <dbReference type="EC" id="2.7.1.78"/>
    </reaction>
</comment>
<evidence type="ECO:0000259" key="10">
    <source>
        <dbReference type="Pfam" id="PF16575"/>
    </source>
</evidence>
<keyword evidence="5" id="KW-0418">Kinase</keyword>
<organism evidence="11 12">
    <name type="scientific">Pyrodictium abyssi</name>
    <dbReference type="NCBI Taxonomy" id="54256"/>
    <lineage>
        <taxon>Archaea</taxon>
        <taxon>Thermoproteota</taxon>
        <taxon>Thermoprotei</taxon>
        <taxon>Desulfurococcales</taxon>
        <taxon>Pyrodictiaceae</taxon>
        <taxon>Pyrodictium</taxon>
    </lineage>
</organism>
<keyword evidence="3" id="KW-0808">Transferase</keyword>